<dbReference type="Proteomes" id="UP000324222">
    <property type="component" value="Unassembled WGS sequence"/>
</dbReference>
<dbReference type="OrthoDB" id="10573960at2759"/>
<dbReference type="EMBL" id="VSRR010111901">
    <property type="protein sequence ID" value="MPC97892.1"/>
    <property type="molecule type" value="Genomic_DNA"/>
</dbReference>
<evidence type="ECO:0000313" key="2">
    <source>
        <dbReference type="EMBL" id="MPC97892.1"/>
    </source>
</evidence>
<proteinExistence type="predicted"/>
<keyword evidence="1" id="KW-0472">Membrane</keyword>
<name>A0A5B7JP87_PORTR</name>
<evidence type="ECO:0000313" key="3">
    <source>
        <dbReference type="Proteomes" id="UP000324222"/>
    </source>
</evidence>
<evidence type="ECO:0000256" key="1">
    <source>
        <dbReference type="SAM" id="Phobius"/>
    </source>
</evidence>
<dbReference type="AlphaFoldDB" id="A0A5B7JP87"/>
<sequence length="115" mass="11905">MTTKTCEAQFNATTFTTTTNTATKNTSTGRKGLLPGQPCASASACVVGLVCQKSRCKCPDATSLAPSPCVYVAEQEACDCGPVEVSLVWPVIIGVSVGLVIIAFWLSCIAASINK</sequence>
<reference evidence="2 3" key="1">
    <citation type="submission" date="2019-05" db="EMBL/GenBank/DDBJ databases">
        <title>Another draft genome of Portunus trituberculatus and its Hox gene families provides insights of decapod evolution.</title>
        <authorList>
            <person name="Jeong J.-H."/>
            <person name="Song I."/>
            <person name="Kim S."/>
            <person name="Choi T."/>
            <person name="Kim D."/>
            <person name="Ryu S."/>
            <person name="Kim W."/>
        </authorList>
    </citation>
    <scope>NUCLEOTIDE SEQUENCE [LARGE SCALE GENOMIC DNA]</scope>
    <source>
        <tissue evidence="2">Muscle</tissue>
    </source>
</reference>
<comment type="caution">
    <text evidence="2">The sequence shown here is derived from an EMBL/GenBank/DDBJ whole genome shotgun (WGS) entry which is preliminary data.</text>
</comment>
<keyword evidence="1" id="KW-1133">Transmembrane helix</keyword>
<evidence type="ECO:0008006" key="4">
    <source>
        <dbReference type="Google" id="ProtNLM"/>
    </source>
</evidence>
<organism evidence="2 3">
    <name type="scientific">Portunus trituberculatus</name>
    <name type="common">Swimming crab</name>
    <name type="synonym">Neptunus trituberculatus</name>
    <dbReference type="NCBI Taxonomy" id="210409"/>
    <lineage>
        <taxon>Eukaryota</taxon>
        <taxon>Metazoa</taxon>
        <taxon>Ecdysozoa</taxon>
        <taxon>Arthropoda</taxon>
        <taxon>Crustacea</taxon>
        <taxon>Multicrustacea</taxon>
        <taxon>Malacostraca</taxon>
        <taxon>Eumalacostraca</taxon>
        <taxon>Eucarida</taxon>
        <taxon>Decapoda</taxon>
        <taxon>Pleocyemata</taxon>
        <taxon>Brachyura</taxon>
        <taxon>Eubrachyura</taxon>
        <taxon>Portunoidea</taxon>
        <taxon>Portunidae</taxon>
        <taxon>Portuninae</taxon>
        <taxon>Portunus</taxon>
    </lineage>
</organism>
<protein>
    <recommendedName>
        <fullName evidence="4">EB domain-containing protein</fullName>
    </recommendedName>
</protein>
<keyword evidence="1" id="KW-0812">Transmembrane</keyword>
<gene>
    <name evidence="2" type="ORF">E2C01_093232</name>
</gene>
<feature type="transmembrane region" description="Helical" evidence="1">
    <location>
        <begin position="87"/>
        <end position="113"/>
    </location>
</feature>
<keyword evidence="3" id="KW-1185">Reference proteome</keyword>
<accession>A0A5B7JP87</accession>